<feature type="domain" description="Metallo-beta-lactamase" evidence="1">
    <location>
        <begin position="553"/>
        <end position="763"/>
    </location>
</feature>
<dbReference type="Gene3D" id="3.40.50.12780">
    <property type="entry name" value="N-terminal domain of ligase-like"/>
    <property type="match status" value="1"/>
</dbReference>
<dbReference type="Proteomes" id="UP000463388">
    <property type="component" value="Unassembled WGS sequence"/>
</dbReference>
<dbReference type="OrthoDB" id="9803968at2"/>
<dbReference type="InterPro" id="IPR036866">
    <property type="entry name" value="RibonucZ/Hydroxyglut_hydro"/>
</dbReference>
<name>A0A6N8JRP4_9ACTN</name>
<accession>A0A6N8JRP4</accession>
<dbReference type="InterPro" id="IPR025110">
    <property type="entry name" value="AMP-bd_C"/>
</dbReference>
<gene>
    <name evidence="2" type="ORF">GKZ27_10505</name>
</gene>
<dbReference type="RefSeq" id="WP_160347265.1">
    <property type="nucleotide sequence ID" value="NZ_WSRR01000036.1"/>
</dbReference>
<dbReference type="AlphaFoldDB" id="A0A6N8JRP4"/>
<dbReference type="SUPFAM" id="SSF56281">
    <property type="entry name" value="Metallo-hydrolase/oxidoreductase"/>
    <property type="match status" value="1"/>
</dbReference>
<dbReference type="PROSITE" id="PS00455">
    <property type="entry name" value="AMP_BINDING"/>
    <property type="match status" value="1"/>
</dbReference>
<evidence type="ECO:0000313" key="2">
    <source>
        <dbReference type="EMBL" id="MVX61874.1"/>
    </source>
</evidence>
<dbReference type="InterPro" id="IPR020845">
    <property type="entry name" value="AMP-binding_CS"/>
</dbReference>
<dbReference type="Gene3D" id="1.10.10.10">
    <property type="entry name" value="Winged helix-like DNA-binding domain superfamily/Winged helix DNA-binding domain"/>
    <property type="match status" value="1"/>
</dbReference>
<proteinExistence type="predicted"/>
<dbReference type="Pfam" id="PF00501">
    <property type="entry name" value="AMP-binding"/>
    <property type="match status" value="1"/>
</dbReference>
<dbReference type="Pfam" id="PF00753">
    <property type="entry name" value="Lactamase_B"/>
    <property type="match status" value="1"/>
</dbReference>
<evidence type="ECO:0000313" key="3">
    <source>
        <dbReference type="Proteomes" id="UP000463388"/>
    </source>
</evidence>
<evidence type="ECO:0000259" key="1">
    <source>
        <dbReference type="SMART" id="SM00849"/>
    </source>
</evidence>
<dbReference type="InterPro" id="IPR000873">
    <property type="entry name" value="AMP-dep_synth/lig_dom"/>
</dbReference>
<dbReference type="GO" id="GO:0016405">
    <property type="term" value="F:CoA-ligase activity"/>
    <property type="evidence" value="ECO:0007669"/>
    <property type="project" value="TreeGrafter"/>
</dbReference>
<dbReference type="EMBL" id="WSRR01000036">
    <property type="protein sequence ID" value="MVX61874.1"/>
    <property type="molecule type" value="Genomic_DNA"/>
</dbReference>
<dbReference type="PANTHER" id="PTHR24096:SF267">
    <property type="entry name" value="MALONATE--COA LIGASE ACSF3, MITOCHONDRIAL"/>
    <property type="match status" value="1"/>
</dbReference>
<dbReference type="InterPro" id="IPR001279">
    <property type="entry name" value="Metallo-B-lactamas"/>
</dbReference>
<dbReference type="SUPFAM" id="SSF56801">
    <property type="entry name" value="Acetyl-CoA synthetase-like"/>
    <property type="match status" value="1"/>
</dbReference>
<dbReference type="InterPro" id="IPR036388">
    <property type="entry name" value="WH-like_DNA-bd_sf"/>
</dbReference>
<protein>
    <submittedName>
        <fullName evidence="2">AMP-binding protein</fullName>
    </submittedName>
</protein>
<dbReference type="InterPro" id="IPR042099">
    <property type="entry name" value="ANL_N_sf"/>
</dbReference>
<comment type="caution">
    <text evidence="2">The sequence shown here is derived from an EMBL/GenBank/DDBJ whole genome shotgun (WGS) entry which is preliminary data.</text>
</comment>
<keyword evidence="3" id="KW-1185">Reference proteome</keyword>
<organism evidence="2 3">
    <name type="scientific">Adlercreutzia mucosicola</name>
    <dbReference type="NCBI Taxonomy" id="580026"/>
    <lineage>
        <taxon>Bacteria</taxon>
        <taxon>Bacillati</taxon>
        <taxon>Actinomycetota</taxon>
        <taxon>Coriobacteriia</taxon>
        <taxon>Eggerthellales</taxon>
        <taxon>Eggerthellaceae</taxon>
        <taxon>Adlercreutzia</taxon>
    </lineage>
</organism>
<sequence length="866" mass="94311">MRFFQYDNVAEPLLASVAARPEATAVVFKGVSTTYRAMNERVNRFAHLLSDEAGVRPGGKVAYLLANCPEIPEIYYAVQKIGAVAVPLNFKLIGREVGYLVNASGAEVLFFDPRFAAAVAEAAAQFDHGVQLFSVGGPAPLGRDGEALLARCSAEEPALARDGAALSRIQFTGGSTGLPKGAARTHRADLVELASVTISNGMIDNPGSVVLVQCPLEHHGGHSWFTSAFATGAALIICEAFNAERILHDIETYRVTHMILLPPTTYQRLLRCPTIDQFDLSSVRIVQSAAGATTLAMIRAVYERFPNAELNYGWGQSESGTGTSLRITRDLLKTDSPLLGSVGRPMPYAELKVVDEAGRELPCGEVGEALIKTEAAMAGYYGQPELTAAAFTEDGWLRTGDMMMRDAEGYFFIRSRKKDMIKSGGENVFVAEVESVLREHPDIDDCLVFGTSDPVMGEAVACVVQPRPGALLTATTVQNHCKQTIASYKKPRYVVFMDDMGRDSAGKVRKSVIVDYFDAHKDQAAPRFHEKVWDDPEIYLIQVPFSGGTPIGYTNVFYLRTPERGLLVDAGTSHEASFQVLHLALEDLGVDMADTDIFLTHFHIDHLGLAAAVAAPETRIYLSAADEALFRERGAGAYRGTMKDRLQTEGFCHGDIDQLMATDAALIPRVKWPMPDAFVNLADGESFAIGPWTLRVIDTPGHTPGHQCLYVEGAGVMFFGDHVLLNSSPNIAPFPGRPDALGDYLASLDKVAPYAVRAACMAHGFVDVKAQAEALPARLTWLHEHHRHRLDEIGAALRAHPGMTGTEVAKTIHWNIPYDAWDDIPIIQRWIIVGETVAHLDHLVEAGQARREVCGGLHRYFSADGD</sequence>
<dbReference type="Gene3D" id="3.30.300.30">
    <property type="match status" value="1"/>
</dbReference>
<dbReference type="SMART" id="SM00849">
    <property type="entry name" value="Lactamase_B"/>
    <property type="match status" value="1"/>
</dbReference>
<dbReference type="PANTHER" id="PTHR24096">
    <property type="entry name" value="LONG-CHAIN-FATTY-ACID--COA LIGASE"/>
    <property type="match status" value="1"/>
</dbReference>
<dbReference type="Pfam" id="PF13193">
    <property type="entry name" value="AMP-binding_C"/>
    <property type="match status" value="1"/>
</dbReference>
<dbReference type="InterPro" id="IPR045851">
    <property type="entry name" value="AMP-bd_C_sf"/>
</dbReference>
<dbReference type="Gene3D" id="3.60.15.10">
    <property type="entry name" value="Ribonuclease Z/Hydroxyacylglutathione hydrolase-like"/>
    <property type="match status" value="1"/>
</dbReference>
<reference evidence="2 3" key="1">
    <citation type="submission" date="2019-12" db="EMBL/GenBank/DDBJ databases">
        <title>Microbes associate with the intestines of laboratory mice.</title>
        <authorList>
            <person name="Navarre W."/>
            <person name="Wong E."/>
        </authorList>
    </citation>
    <scope>NUCLEOTIDE SEQUENCE [LARGE SCALE GENOMIC DNA]</scope>
    <source>
        <strain evidence="2 3">NM66_B29</strain>
    </source>
</reference>